<keyword evidence="1" id="KW-0862">Zinc</keyword>
<name>A0A3E1NQJ1_9BACT</name>
<accession>A0A3E1NQJ1</accession>
<feature type="binding site" evidence="1">
    <location>
        <position position="139"/>
    </location>
    <ligand>
        <name>Zn(2+)</name>
        <dbReference type="ChEBI" id="CHEBI:29105"/>
    </ligand>
</feature>
<keyword evidence="1" id="KW-0479">Metal-binding</keyword>
<organism evidence="3 4">
    <name type="scientific">Deminuibacter soli</name>
    <dbReference type="NCBI Taxonomy" id="2291815"/>
    <lineage>
        <taxon>Bacteria</taxon>
        <taxon>Pseudomonadati</taxon>
        <taxon>Bacteroidota</taxon>
        <taxon>Chitinophagia</taxon>
        <taxon>Chitinophagales</taxon>
        <taxon>Chitinophagaceae</taxon>
        <taxon>Deminuibacter</taxon>
    </lineage>
</organism>
<feature type="binding site" evidence="2">
    <location>
        <position position="93"/>
    </location>
    <ligand>
        <name>Fe cation</name>
        <dbReference type="ChEBI" id="CHEBI:24875"/>
    </ligand>
</feature>
<feature type="binding site" evidence="1">
    <location>
        <position position="136"/>
    </location>
    <ligand>
        <name>Zn(2+)</name>
        <dbReference type="ChEBI" id="CHEBI:29105"/>
    </ligand>
</feature>
<comment type="cofactor">
    <cofactor evidence="1">
        <name>Zn(2+)</name>
        <dbReference type="ChEBI" id="CHEBI:29105"/>
    </cofactor>
    <text evidence="1">Binds 1 zinc ion per subunit.</text>
</comment>
<dbReference type="GO" id="GO:0045892">
    <property type="term" value="P:negative regulation of DNA-templated transcription"/>
    <property type="evidence" value="ECO:0007669"/>
    <property type="project" value="TreeGrafter"/>
</dbReference>
<dbReference type="SUPFAM" id="SSF46785">
    <property type="entry name" value="Winged helix' DNA-binding domain"/>
    <property type="match status" value="1"/>
</dbReference>
<proteinExistence type="predicted"/>
<dbReference type="PANTHER" id="PTHR33202:SF22">
    <property type="entry name" value="HYDROGEN PEROXIDE SENSITIVE REPRESSOR"/>
    <property type="match status" value="1"/>
</dbReference>
<reference evidence="3 4" key="1">
    <citation type="submission" date="2018-08" db="EMBL/GenBank/DDBJ databases">
        <title>Chitinophagaceae sp. K23C18032701, a novel bacterium isolated from forest soil.</title>
        <authorList>
            <person name="Wang C."/>
        </authorList>
    </citation>
    <scope>NUCLEOTIDE SEQUENCE [LARGE SCALE GENOMIC DNA]</scope>
    <source>
        <strain evidence="3 4">K23C18032701</strain>
    </source>
</reference>
<comment type="cofactor">
    <cofactor evidence="2">
        <name>Mn(2+)</name>
        <dbReference type="ChEBI" id="CHEBI:29035"/>
    </cofactor>
    <cofactor evidence="2">
        <name>Fe(2+)</name>
        <dbReference type="ChEBI" id="CHEBI:29033"/>
    </cofactor>
    <text evidence="2">Binds 1 Mn(2+) or Fe(2+) ion per subunit.</text>
</comment>
<dbReference type="InterPro" id="IPR002481">
    <property type="entry name" value="FUR"/>
</dbReference>
<feature type="binding site" evidence="1">
    <location>
        <position position="100"/>
    </location>
    <ligand>
        <name>Zn(2+)</name>
        <dbReference type="ChEBI" id="CHEBI:29105"/>
    </ligand>
</feature>
<dbReference type="PANTHER" id="PTHR33202">
    <property type="entry name" value="ZINC UPTAKE REGULATION PROTEIN"/>
    <property type="match status" value="1"/>
</dbReference>
<gene>
    <name evidence="3" type="ORF">DXN05_04460</name>
</gene>
<dbReference type="OrthoDB" id="594893at2"/>
<comment type="caution">
    <text evidence="3">The sequence shown here is derived from an EMBL/GenBank/DDBJ whole genome shotgun (WGS) entry which is preliminary data.</text>
</comment>
<dbReference type="AlphaFoldDB" id="A0A3E1NQJ1"/>
<feature type="binding site" evidence="2">
    <location>
        <position position="91"/>
    </location>
    <ligand>
        <name>Fe cation</name>
        <dbReference type="ChEBI" id="CHEBI:24875"/>
    </ligand>
</feature>
<evidence type="ECO:0000313" key="4">
    <source>
        <dbReference type="Proteomes" id="UP000261284"/>
    </source>
</evidence>
<dbReference type="Proteomes" id="UP000261284">
    <property type="component" value="Unassembled WGS sequence"/>
</dbReference>
<dbReference type="GO" id="GO:0003700">
    <property type="term" value="F:DNA-binding transcription factor activity"/>
    <property type="evidence" value="ECO:0007669"/>
    <property type="project" value="InterPro"/>
</dbReference>
<dbReference type="InterPro" id="IPR036390">
    <property type="entry name" value="WH_DNA-bd_sf"/>
</dbReference>
<dbReference type="EMBL" id="QTJU01000001">
    <property type="protein sequence ID" value="RFM30229.1"/>
    <property type="molecule type" value="Genomic_DNA"/>
</dbReference>
<evidence type="ECO:0000313" key="3">
    <source>
        <dbReference type="EMBL" id="RFM30229.1"/>
    </source>
</evidence>
<dbReference type="GO" id="GO:0000976">
    <property type="term" value="F:transcription cis-regulatory region binding"/>
    <property type="evidence" value="ECO:0007669"/>
    <property type="project" value="TreeGrafter"/>
</dbReference>
<dbReference type="InterPro" id="IPR036388">
    <property type="entry name" value="WH-like_DNA-bd_sf"/>
</dbReference>
<evidence type="ECO:0000256" key="2">
    <source>
        <dbReference type="PIRSR" id="PIRSR602481-2"/>
    </source>
</evidence>
<dbReference type="GO" id="GO:1900376">
    <property type="term" value="P:regulation of secondary metabolite biosynthetic process"/>
    <property type="evidence" value="ECO:0007669"/>
    <property type="project" value="TreeGrafter"/>
</dbReference>
<dbReference type="Gene3D" id="1.10.10.10">
    <property type="entry name" value="Winged helix-like DNA-binding domain superfamily/Winged helix DNA-binding domain"/>
    <property type="match status" value="1"/>
</dbReference>
<feature type="binding site" evidence="1">
    <location>
        <position position="103"/>
    </location>
    <ligand>
        <name>Zn(2+)</name>
        <dbReference type="ChEBI" id="CHEBI:29105"/>
    </ligand>
</feature>
<dbReference type="GO" id="GO:0008270">
    <property type="term" value="F:zinc ion binding"/>
    <property type="evidence" value="ECO:0007669"/>
    <property type="project" value="TreeGrafter"/>
</dbReference>
<dbReference type="Pfam" id="PF01475">
    <property type="entry name" value="FUR"/>
    <property type="match status" value="1"/>
</dbReference>
<keyword evidence="4" id="KW-1185">Reference proteome</keyword>
<sequence>MIVETTINETLRKNQLSVTDSRKKILELFLQTQGALAHSDVEKQTGTLFDRVTIYRTLQTFVEKGIIHTIPTADNSVKYALCIDECTEGHHHDNHVHFVCDECNTTFCLTHVQIPSVKLPGGFTGKQTDVIISGICSRCGNQ</sequence>
<evidence type="ECO:0000256" key="1">
    <source>
        <dbReference type="PIRSR" id="PIRSR602481-1"/>
    </source>
</evidence>
<protein>
    <submittedName>
        <fullName evidence="3">Transcriptional repressor</fullName>
    </submittedName>
</protein>
<keyword evidence="2" id="KW-0408">Iron</keyword>